<dbReference type="AlphaFoldDB" id="A0A853D0I1"/>
<gene>
    <name evidence="2" type="ORF">HNR13_004216</name>
</gene>
<feature type="chain" id="PRO_5039563787" evidence="1">
    <location>
        <begin position="23"/>
        <end position="435"/>
    </location>
</feature>
<dbReference type="EMBL" id="JACCFL010000001">
    <property type="protein sequence ID" value="NYJ25929.1"/>
    <property type="molecule type" value="Genomic_DNA"/>
</dbReference>
<dbReference type="PANTHER" id="PTHR43649">
    <property type="entry name" value="ARABINOSE-BINDING PROTEIN-RELATED"/>
    <property type="match status" value="1"/>
</dbReference>
<accession>A0A853D0I1</accession>
<dbReference type="PROSITE" id="PS51257">
    <property type="entry name" value="PROKAR_LIPOPROTEIN"/>
    <property type="match status" value="1"/>
</dbReference>
<proteinExistence type="predicted"/>
<keyword evidence="2" id="KW-0813">Transport</keyword>
<reference evidence="2 3" key="1">
    <citation type="submission" date="2020-07" db="EMBL/GenBank/DDBJ databases">
        <title>Sequencing the genomes of 1000 actinobacteria strains.</title>
        <authorList>
            <person name="Klenk H.-P."/>
        </authorList>
    </citation>
    <scope>NUCLEOTIDE SEQUENCE [LARGE SCALE GENOMIC DNA]</scope>
    <source>
        <strain evidence="2 3">DSM 15165</strain>
    </source>
</reference>
<protein>
    <submittedName>
        <fullName evidence="2">Multiple sugar transport system substrate-binding protein</fullName>
    </submittedName>
</protein>
<dbReference type="RefSeq" id="WP_179608897.1">
    <property type="nucleotide sequence ID" value="NZ_BAABEH010000001.1"/>
</dbReference>
<dbReference type="InterPro" id="IPR050490">
    <property type="entry name" value="Bact_solute-bd_prot1"/>
</dbReference>
<dbReference type="Gene3D" id="3.40.190.10">
    <property type="entry name" value="Periplasmic binding protein-like II"/>
    <property type="match status" value="1"/>
</dbReference>
<organism evidence="2 3">
    <name type="scientific">Leifsonia shinshuensis</name>
    <dbReference type="NCBI Taxonomy" id="150026"/>
    <lineage>
        <taxon>Bacteria</taxon>
        <taxon>Bacillati</taxon>
        <taxon>Actinomycetota</taxon>
        <taxon>Actinomycetes</taxon>
        <taxon>Micrococcales</taxon>
        <taxon>Microbacteriaceae</taxon>
        <taxon>Leifsonia</taxon>
    </lineage>
</organism>
<dbReference type="Proteomes" id="UP000578352">
    <property type="component" value="Unassembled WGS sequence"/>
</dbReference>
<keyword evidence="1" id="KW-0732">Signal</keyword>
<sequence>MKFSTKAVAGGVAVLVAAGTLAGCSQGSANSGPTTITYLSHLAATAGPGKDLENKLVADFEKANPNVKVNVIPVDSGSESQKFQTLASAGSPPDVYLVSNDQMPQLFSKHVLAPIDYKSVGASDIAALKSKYLNGVLEGYSDSGSYYGIPSEVSNYGAWLNTKAYQDAGVAAPKTWSDVCAAGPKLLKKDSSGKVTQQAVVLPTNLPASQVFFIDALAHENGGSLFSADGKKSNLTSSAVEKAFQTVQDLVYKCQASVPSINGAAVGADRQTYGAGLGGMLFTAGSWYLGSLQKQYPNVAPPVSIATEYPASDDGKTASTAYGYAWVVPKGSKNPQLAWKFIHTLQSAGLDYFNQIGIFDGTKSVADSSDAAKVPYWTTTWKPSLEKASYAAALLNASQIYDIVGNAFTSVILKQADVHSTLQSADAQIKPLLNK</sequence>
<feature type="signal peptide" evidence="1">
    <location>
        <begin position="1"/>
        <end position="22"/>
    </location>
</feature>
<dbReference type="PANTHER" id="PTHR43649:SF12">
    <property type="entry name" value="DIACETYLCHITOBIOSE BINDING PROTEIN DASA"/>
    <property type="match status" value="1"/>
</dbReference>
<dbReference type="Pfam" id="PF01547">
    <property type="entry name" value="SBP_bac_1"/>
    <property type="match status" value="1"/>
</dbReference>
<dbReference type="SUPFAM" id="SSF53850">
    <property type="entry name" value="Periplasmic binding protein-like II"/>
    <property type="match status" value="1"/>
</dbReference>
<comment type="caution">
    <text evidence="2">The sequence shown here is derived from an EMBL/GenBank/DDBJ whole genome shotgun (WGS) entry which is preliminary data.</text>
</comment>
<evidence type="ECO:0000256" key="1">
    <source>
        <dbReference type="SAM" id="SignalP"/>
    </source>
</evidence>
<evidence type="ECO:0000313" key="2">
    <source>
        <dbReference type="EMBL" id="NYJ25929.1"/>
    </source>
</evidence>
<dbReference type="InterPro" id="IPR006059">
    <property type="entry name" value="SBP"/>
</dbReference>
<evidence type="ECO:0000313" key="3">
    <source>
        <dbReference type="Proteomes" id="UP000578352"/>
    </source>
</evidence>
<keyword evidence="2" id="KW-0762">Sugar transport</keyword>
<name>A0A853D0I1_9MICO</name>